<feature type="non-terminal residue" evidence="2">
    <location>
        <position position="338"/>
    </location>
</feature>
<comment type="caution">
    <text evidence="2">The sequence shown here is derived from an EMBL/GenBank/DDBJ whole genome shotgun (WGS) entry which is preliminary data.</text>
</comment>
<protein>
    <submittedName>
        <fullName evidence="2">Uncharacterized protein</fullName>
    </submittedName>
</protein>
<dbReference type="EMBL" id="RWIC01002526">
    <property type="protein sequence ID" value="TKC33656.1"/>
    <property type="molecule type" value="Genomic_DNA"/>
</dbReference>
<sequence length="338" mass="35530">VVGPLPAEEPGRVRPGTQVEEEERDDKVKPGHPQVCHLHFNLRTHLVLGRGVRVWAAWTGSLLPDHPLMGVLRPVSPQPWGLTVPSEVTARPLRARCQSDPPQGVGVGEAPSAGALPHPHDSVLLRVEPAARGGKRRDGGGKETGPREAHPGPAGSQRQEEARRAGPAAKPVLPPLSGPSGPQTSLLAPGLGVGDGYAEEAVPLEPSGEAGTGLVPDPGVGRALGREGVELSGRRQSFVADPVLSSRAQQGHPGLANLRPTQGRWVPARQPWHLLLRNPRRPWSFPRAHRPAAEPKGAGGFTPNLRKPYLGAGTQGLNKSATLGHLYLANCPIGDGGL</sequence>
<organism evidence="2 3">
    <name type="scientific">Monodon monoceros</name>
    <name type="common">Narwhal</name>
    <name type="synonym">Ceratodon monodon</name>
    <dbReference type="NCBI Taxonomy" id="40151"/>
    <lineage>
        <taxon>Eukaryota</taxon>
        <taxon>Metazoa</taxon>
        <taxon>Chordata</taxon>
        <taxon>Craniata</taxon>
        <taxon>Vertebrata</taxon>
        <taxon>Euteleostomi</taxon>
        <taxon>Mammalia</taxon>
        <taxon>Eutheria</taxon>
        <taxon>Laurasiatheria</taxon>
        <taxon>Artiodactyla</taxon>
        <taxon>Whippomorpha</taxon>
        <taxon>Cetacea</taxon>
        <taxon>Odontoceti</taxon>
        <taxon>Monodontidae</taxon>
        <taxon>Monodon</taxon>
    </lineage>
</organism>
<name>A0A4U1EDU0_MONMO</name>
<gene>
    <name evidence="2" type="ORF">EI555_007983</name>
</gene>
<feature type="region of interest" description="Disordered" evidence="1">
    <location>
        <begin position="1"/>
        <end position="32"/>
    </location>
</feature>
<feature type="region of interest" description="Disordered" evidence="1">
    <location>
        <begin position="96"/>
        <end position="192"/>
    </location>
</feature>
<accession>A0A4U1EDU0</accession>
<evidence type="ECO:0000313" key="2">
    <source>
        <dbReference type="EMBL" id="TKC33656.1"/>
    </source>
</evidence>
<evidence type="ECO:0000256" key="1">
    <source>
        <dbReference type="SAM" id="MobiDB-lite"/>
    </source>
</evidence>
<dbReference type="AlphaFoldDB" id="A0A4U1EDU0"/>
<evidence type="ECO:0000313" key="3">
    <source>
        <dbReference type="Proteomes" id="UP000308365"/>
    </source>
</evidence>
<reference evidence="3" key="1">
    <citation type="journal article" date="2019" name="IScience">
        <title>Narwhal Genome Reveals Long-Term Low Genetic Diversity despite Current Large Abundance Size.</title>
        <authorList>
            <person name="Westbury M.V."/>
            <person name="Petersen B."/>
            <person name="Garde E."/>
            <person name="Heide-Jorgensen M.P."/>
            <person name="Lorenzen E.D."/>
        </authorList>
    </citation>
    <scope>NUCLEOTIDE SEQUENCE [LARGE SCALE GENOMIC DNA]</scope>
</reference>
<dbReference type="Proteomes" id="UP000308365">
    <property type="component" value="Unassembled WGS sequence"/>
</dbReference>
<feature type="non-terminal residue" evidence="2">
    <location>
        <position position="1"/>
    </location>
</feature>
<proteinExistence type="predicted"/>
<feature type="compositionally biased region" description="Basic and acidic residues" evidence="1">
    <location>
        <begin position="136"/>
        <end position="150"/>
    </location>
</feature>